<dbReference type="HAMAP" id="MF_01232">
    <property type="entry name" value="UPF0229"/>
    <property type="match status" value="1"/>
</dbReference>
<evidence type="ECO:0000313" key="4">
    <source>
        <dbReference type="Proteomes" id="UP000000683"/>
    </source>
</evidence>
<feature type="region of interest" description="Disordered" evidence="2">
    <location>
        <begin position="110"/>
        <end position="137"/>
    </location>
</feature>
<dbReference type="HOGENOM" id="CLU_049702_0_0_6"/>
<evidence type="ECO:0000313" key="3">
    <source>
        <dbReference type="EMBL" id="AEF04049.1"/>
    </source>
</evidence>
<dbReference type="NCBIfam" id="NF003708">
    <property type="entry name" value="PRK05325.1-3"/>
    <property type="match status" value="1"/>
</dbReference>
<dbReference type="Proteomes" id="UP000000683">
    <property type="component" value="Chromosome"/>
</dbReference>
<protein>
    <recommendedName>
        <fullName evidence="1">UPF0229 protein ambt_12645</fullName>
    </recommendedName>
</protein>
<feature type="compositionally biased region" description="Gly residues" evidence="2">
    <location>
        <begin position="119"/>
        <end position="134"/>
    </location>
</feature>
<organism evidence="3 4">
    <name type="scientific">Alteromonas naphthalenivorans</name>
    <dbReference type="NCBI Taxonomy" id="715451"/>
    <lineage>
        <taxon>Bacteria</taxon>
        <taxon>Pseudomonadati</taxon>
        <taxon>Pseudomonadota</taxon>
        <taxon>Gammaproteobacteria</taxon>
        <taxon>Alteromonadales</taxon>
        <taxon>Alteromonadaceae</taxon>
        <taxon>Alteromonas/Salinimonas group</taxon>
        <taxon>Alteromonas</taxon>
    </lineage>
</organism>
<proteinExistence type="inferred from homology"/>
<dbReference type="Pfam" id="PF04285">
    <property type="entry name" value="DUF444"/>
    <property type="match status" value="1"/>
</dbReference>
<dbReference type="PANTHER" id="PTHR30510">
    <property type="entry name" value="UPF0229 PROTEIN YEAH"/>
    <property type="match status" value="1"/>
</dbReference>
<comment type="similarity">
    <text evidence="1">Belongs to the UPF0229 family.</text>
</comment>
<evidence type="ECO:0000256" key="2">
    <source>
        <dbReference type="SAM" id="MobiDB-lite"/>
    </source>
</evidence>
<name>F5ZDT7_ALTNA</name>
<sequence length="454" mass="51524">MSGIYEFVKPHNGLFTRGSPYDKQVVMAHFIDRRLNSKGKSTVNRQRFIKRYKQQIKRAVTDAVGKRSVTDLDSGEQVSIPTRDISEPVFHTGKGGKRDIVHPGNDQFIAGDKIDRPPGGAGHGSGEGEAGNSGDGEDEFVFSISKDEYLDILFDDLALPNLKKTQFDKVIQHETYRAGYQTDGVPSNLDIVRSLKGSVARRIALTGSTRKRIRELEEQLAILMTAPTNNALAIEEIEKELTLLKAKVAKVPFIDTFDLRFKNYDKRPIPTSKAVMFCLMDVSGSMDQATKDVAKRFYILLYLFLTRTYENVEVVYIRHHTQAKEVDEQEFFYSQETGGTIVSSALKLMDELVRERFSDGNWNIYAAQASDGDNWADDSPLCSSLLVNNLLPATRYFAYIEITERQHQTLWREYEKVSQSFDNIVCKHIQTPDDIYPVFREIFKRTEQLSTQGG</sequence>
<dbReference type="EMBL" id="CP002339">
    <property type="protein sequence ID" value="AEF04049.1"/>
    <property type="molecule type" value="Genomic_DNA"/>
</dbReference>
<evidence type="ECO:0000256" key="1">
    <source>
        <dbReference type="HAMAP-Rule" id="MF_01232"/>
    </source>
</evidence>
<dbReference type="KEGG" id="alt:ambt_12645"/>
<gene>
    <name evidence="3" type="ordered locus">ambt_12645</name>
</gene>
<accession>F5ZDT7</accession>
<dbReference type="PANTHER" id="PTHR30510:SF2">
    <property type="entry name" value="UPF0229 PROTEIN YEAH"/>
    <property type="match status" value="1"/>
</dbReference>
<reference evidence="3 4" key="1">
    <citation type="journal article" date="2011" name="J. Bacteriol.">
        <title>Complete genome sequence of the polycyclic aromatic hydrocarbon-degrading bacterium Alteromonas sp. strain SN2.</title>
        <authorList>
            <person name="Jin H.M."/>
            <person name="Jeong H."/>
            <person name="Moon E.J."/>
            <person name="Math R.K."/>
            <person name="Lee K."/>
            <person name="Kim H.J."/>
            <person name="Jeon C.O."/>
            <person name="Oh T.K."/>
            <person name="Kim J.F."/>
        </authorList>
    </citation>
    <scope>NUCLEOTIDE SEQUENCE [LARGE SCALE GENOMIC DNA]</scope>
    <source>
        <strain evidence="4">JCM 17741 / KACC 18427 / KCTC 11700BP / SN2</strain>
    </source>
</reference>
<dbReference type="eggNOG" id="COG2718">
    <property type="taxonomic scope" value="Bacteria"/>
</dbReference>
<dbReference type="NCBIfam" id="NF003707">
    <property type="entry name" value="PRK05325.1-2"/>
    <property type="match status" value="1"/>
</dbReference>
<keyword evidence="4" id="KW-1185">Reference proteome</keyword>
<dbReference type="InterPro" id="IPR006698">
    <property type="entry name" value="UPF0229"/>
</dbReference>
<dbReference type="AlphaFoldDB" id="F5ZDT7"/>